<dbReference type="SUPFAM" id="SSF53822">
    <property type="entry name" value="Periplasmic binding protein-like I"/>
    <property type="match status" value="1"/>
</dbReference>
<dbReference type="PROSITE" id="PS50932">
    <property type="entry name" value="HTH_LACI_2"/>
    <property type="match status" value="1"/>
</dbReference>
<dbReference type="EMBL" id="FZQB01000017">
    <property type="protein sequence ID" value="SNT76264.1"/>
    <property type="molecule type" value="Genomic_DNA"/>
</dbReference>
<dbReference type="OrthoDB" id="8433438at2"/>
<dbReference type="CDD" id="cd06278">
    <property type="entry name" value="PBP1_LacI-like"/>
    <property type="match status" value="1"/>
</dbReference>
<dbReference type="InterPro" id="IPR046335">
    <property type="entry name" value="LacI/GalR-like_sensor"/>
</dbReference>
<keyword evidence="2" id="KW-0805">Transcription regulation</keyword>
<feature type="domain" description="HTH lacI-type" evidence="6">
    <location>
        <begin position="4"/>
        <end position="58"/>
    </location>
</feature>
<evidence type="ECO:0000256" key="1">
    <source>
        <dbReference type="ARBA" id="ARBA00022491"/>
    </source>
</evidence>
<dbReference type="Gene3D" id="3.40.50.2300">
    <property type="match status" value="2"/>
</dbReference>
<dbReference type="InterPro" id="IPR000843">
    <property type="entry name" value="HTH_LacI"/>
</dbReference>
<dbReference type="SMART" id="SM00354">
    <property type="entry name" value="HTH_LACI"/>
    <property type="match status" value="1"/>
</dbReference>
<dbReference type="Pfam" id="PF00356">
    <property type="entry name" value="LacI"/>
    <property type="match status" value="1"/>
</dbReference>
<dbReference type="InterPro" id="IPR010982">
    <property type="entry name" value="Lambda_DNA-bd_dom_sf"/>
</dbReference>
<gene>
    <name evidence="7" type="ORF">SAMN05444959_11743</name>
</gene>
<keyword evidence="1" id="KW-0678">Repressor</keyword>
<proteinExistence type="predicted"/>
<organism evidence="7 8">
    <name type="scientific">Paracoccus seriniphilus</name>
    <dbReference type="NCBI Taxonomy" id="184748"/>
    <lineage>
        <taxon>Bacteria</taxon>
        <taxon>Pseudomonadati</taxon>
        <taxon>Pseudomonadota</taxon>
        <taxon>Alphaproteobacteria</taxon>
        <taxon>Rhodobacterales</taxon>
        <taxon>Paracoccaceae</taxon>
        <taxon>Paracoccus</taxon>
    </lineage>
</organism>
<evidence type="ECO:0000256" key="5">
    <source>
        <dbReference type="SAM" id="MobiDB-lite"/>
    </source>
</evidence>
<reference evidence="7 8" key="1">
    <citation type="submission" date="2017-07" db="EMBL/GenBank/DDBJ databases">
        <authorList>
            <person name="Sun Z.S."/>
            <person name="Albrecht U."/>
            <person name="Echele G."/>
            <person name="Lee C.C."/>
        </authorList>
    </citation>
    <scope>NUCLEOTIDE SEQUENCE [LARGE SCALE GENOMIC DNA]</scope>
    <source>
        <strain evidence="7 8">DSM 14827</strain>
    </source>
</reference>
<keyword evidence="8" id="KW-1185">Reference proteome</keyword>
<keyword evidence="3" id="KW-0238">DNA-binding</keyword>
<dbReference type="PANTHER" id="PTHR30146:SF95">
    <property type="entry name" value="RIBOSE OPERON REPRESSOR"/>
    <property type="match status" value="1"/>
</dbReference>
<dbReference type="PRINTS" id="PR00036">
    <property type="entry name" value="HTHLACI"/>
</dbReference>
<feature type="region of interest" description="Disordered" evidence="5">
    <location>
        <begin position="321"/>
        <end position="343"/>
    </location>
</feature>
<evidence type="ECO:0000256" key="3">
    <source>
        <dbReference type="ARBA" id="ARBA00023125"/>
    </source>
</evidence>
<keyword evidence="4" id="KW-0804">Transcription</keyword>
<dbReference type="Pfam" id="PF13377">
    <property type="entry name" value="Peripla_BP_3"/>
    <property type="match status" value="1"/>
</dbReference>
<protein>
    <submittedName>
        <fullName evidence="7">LacI family transcriptional regulator</fullName>
    </submittedName>
</protein>
<evidence type="ECO:0000259" key="6">
    <source>
        <dbReference type="PROSITE" id="PS50932"/>
    </source>
</evidence>
<dbReference type="CDD" id="cd01392">
    <property type="entry name" value="HTH_LacI"/>
    <property type="match status" value="1"/>
</dbReference>
<evidence type="ECO:0000256" key="2">
    <source>
        <dbReference type="ARBA" id="ARBA00023015"/>
    </source>
</evidence>
<evidence type="ECO:0000313" key="8">
    <source>
        <dbReference type="Proteomes" id="UP000198307"/>
    </source>
</evidence>
<dbReference type="AlphaFoldDB" id="A0A239Q180"/>
<name>A0A239Q180_9RHOB</name>
<dbReference type="GO" id="GO:0000976">
    <property type="term" value="F:transcription cis-regulatory region binding"/>
    <property type="evidence" value="ECO:0007669"/>
    <property type="project" value="TreeGrafter"/>
</dbReference>
<accession>A0A239Q180</accession>
<sequence>MKRTTIKDVAALAGVSAATVSRVFSKEPSVSLEIASRVKEAAQQLNYRPSVMARSLTSSRTNLVALVVGRLHNPFDAKLVESLSQGLQKSGRRLLLVPADYGENDPAAMVALDYQVDGVIVAAGHLSKDSAERFVQLGVPVILYGRTLDAPGVDCVVADNHLGSRMVGELFRKTGLKRAAFVRHVRKTFSDDEREAGFKAGLGPRVACDVLRFTKDTARELSLGVLSADDRPEAIFCANDVLAFGVIEAAVQLGLGIPEDLKVCGFDDIDMASSPFYDLTTLHHSPAEIAEWIVSRLNVRLSDPESEVVIKRMPVRLKLRRSTPNSSQIGGVAAKNPSREVIS</sequence>
<dbReference type="InterPro" id="IPR028082">
    <property type="entry name" value="Peripla_BP_I"/>
</dbReference>
<dbReference type="Gene3D" id="1.10.260.40">
    <property type="entry name" value="lambda repressor-like DNA-binding domains"/>
    <property type="match status" value="1"/>
</dbReference>
<dbReference type="GO" id="GO:0003700">
    <property type="term" value="F:DNA-binding transcription factor activity"/>
    <property type="evidence" value="ECO:0007669"/>
    <property type="project" value="TreeGrafter"/>
</dbReference>
<evidence type="ECO:0000256" key="4">
    <source>
        <dbReference type="ARBA" id="ARBA00023163"/>
    </source>
</evidence>
<dbReference type="RefSeq" id="WP_089345584.1">
    <property type="nucleotide sequence ID" value="NZ_CP067131.1"/>
</dbReference>
<dbReference type="Proteomes" id="UP000198307">
    <property type="component" value="Unassembled WGS sequence"/>
</dbReference>
<dbReference type="SUPFAM" id="SSF47413">
    <property type="entry name" value="lambda repressor-like DNA-binding domains"/>
    <property type="match status" value="1"/>
</dbReference>
<dbReference type="PANTHER" id="PTHR30146">
    <property type="entry name" value="LACI-RELATED TRANSCRIPTIONAL REPRESSOR"/>
    <property type="match status" value="1"/>
</dbReference>
<evidence type="ECO:0000313" key="7">
    <source>
        <dbReference type="EMBL" id="SNT76264.1"/>
    </source>
</evidence>